<evidence type="ECO:0000313" key="1">
    <source>
        <dbReference type="EMBL" id="MBB4939386.1"/>
    </source>
</evidence>
<gene>
    <name evidence="1" type="ORF">FHR32_003691</name>
</gene>
<evidence type="ECO:0000313" key="2">
    <source>
        <dbReference type="Proteomes" id="UP000534286"/>
    </source>
</evidence>
<protein>
    <submittedName>
        <fullName evidence="1">Uncharacterized protein</fullName>
    </submittedName>
</protein>
<accession>A0A7W7RXX9</accession>
<keyword evidence="2" id="KW-1185">Reference proteome</keyword>
<organism evidence="1 2">
    <name type="scientific">Streptosporangium album</name>
    <dbReference type="NCBI Taxonomy" id="47479"/>
    <lineage>
        <taxon>Bacteria</taxon>
        <taxon>Bacillati</taxon>
        <taxon>Actinomycetota</taxon>
        <taxon>Actinomycetes</taxon>
        <taxon>Streptosporangiales</taxon>
        <taxon>Streptosporangiaceae</taxon>
        <taxon>Streptosporangium</taxon>
    </lineage>
</organism>
<dbReference type="AlphaFoldDB" id="A0A7W7RXX9"/>
<dbReference type="Proteomes" id="UP000534286">
    <property type="component" value="Unassembled WGS sequence"/>
</dbReference>
<comment type="caution">
    <text evidence="1">The sequence shown here is derived from an EMBL/GenBank/DDBJ whole genome shotgun (WGS) entry which is preliminary data.</text>
</comment>
<proteinExistence type="predicted"/>
<name>A0A7W7RXX9_9ACTN</name>
<dbReference type="RefSeq" id="WP_184755388.1">
    <property type="nucleotide sequence ID" value="NZ_BAABEK010000247.1"/>
</dbReference>
<reference evidence="1 2" key="1">
    <citation type="submission" date="2020-08" db="EMBL/GenBank/DDBJ databases">
        <title>Sequencing the genomes of 1000 actinobacteria strains.</title>
        <authorList>
            <person name="Klenk H.-P."/>
        </authorList>
    </citation>
    <scope>NUCLEOTIDE SEQUENCE [LARGE SCALE GENOMIC DNA]</scope>
    <source>
        <strain evidence="1 2">DSM 43023</strain>
    </source>
</reference>
<dbReference type="EMBL" id="JACHJU010000001">
    <property type="protein sequence ID" value="MBB4939386.1"/>
    <property type="molecule type" value="Genomic_DNA"/>
</dbReference>
<sequence length="78" mass="8662">MTLEELAQDFPNWVIWRGRTSTGPEGWYATRRGASLSEEELSRGMAETISGGDATELLTQLREQGEIGTRLTPATFTE</sequence>